<dbReference type="InterPro" id="IPR027417">
    <property type="entry name" value="P-loop_NTPase"/>
</dbReference>
<dbReference type="PROSITE" id="PS50893">
    <property type="entry name" value="ABC_TRANSPORTER_2"/>
    <property type="match status" value="1"/>
</dbReference>
<feature type="domain" description="ABC transporter" evidence="11">
    <location>
        <begin position="5"/>
        <end position="238"/>
    </location>
</feature>
<sequence>MDYAVEIEDLAFSHKDGTRALKGINLRIKKGSKTAILGPNGAGKSTLLLHLNGIYLPQHGRVRVMGLEVNRENEKKIRQTVGLVFQDPDDQVFCTTVWEDVAFGPMNFNLPEDEVQRRVKQALRAVRLEGLEQKMPFHLSYGQRKRVAIAGVLALRPEILVLDEPHAFLDPSSKSELMKIMDGINSEGRTIIVATHDVDFAYEWADDVVIIKDGRVLAQGGPDILSEDKVINESELEYPVLVKLFRKVPEIGYDKMPQFVDEAAELIRQKLNQVKN</sequence>
<dbReference type="GO" id="GO:0006824">
    <property type="term" value="P:cobalt ion transport"/>
    <property type="evidence" value="ECO:0007669"/>
    <property type="project" value="InterPro"/>
</dbReference>
<keyword evidence="5 10" id="KW-0547">Nucleotide-binding</keyword>
<dbReference type="KEGG" id="bacg:D2962_12450"/>
<comment type="function">
    <text evidence="9">Probably part of an ABC transporter complex. Responsible for energy coupling to the transport system.</text>
</comment>
<dbReference type="RefSeq" id="WP_122015149.1">
    <property type="nucleotide sequence ID" value="NZ_CP033169.1"/>
</dbReference>
<comment type="function">
    <text evidence="10">Part of an ABC transporter complex. Responsible for energy coupling to the transport system.</text>
</comment>
<evidence type="ECO:0000256" key="1">
    <source>
        <dbReference type="ARBA" id="ARBA00004202"/>
    </source>
</evidence>
<evidence type="ECO:0000313" key="12">
    <source>
        <dbReference type="EMBL" id="AYO31303.1"/>
    </source>
</evidence>
<keyword evidence="6 10" id="KW-0067">ATP-binding</keyword>
<evidence type="ECO:0000256" key="3">
    <source>
        <dbReference type="ARBA" id="ARBA00022448"/>
    </source>
</evidence>
<keyword evidence="7" id="KW-1278">Translocase</keyword>
<dbReference type="InterPro" id="IPR003593">
    <property type="entry name" value="AAA+_ATPase"/>
</dbReference>
<evidence type="ECO:0000256" key="10">
    <source>
        <dbReference type="RuleBase" id="RU364103"/>
    </source>
</evidence>
<dbReference type="AlphaFoldDB" id="A0A3G2R7C3"/>
<dbReference type="InterPro" id="IPR003439">
    <property type="entry name" value="ABC_transporter-like_ATP-bd"/>
</dbReference>
<dbReference type="GO" id="GO:0042626">
    <property type="term" value="F:ATPase-coupled transmembrane transporter activity"/>
    <property type="evidence" value="ECO:0007669"/>
    <property type="project" value="TreeGrafter"/>
</dbReference>
<evidence type="ECO:0000256" key="2">
    <source>
        <dbReference type="ARBA" id="ARBA00005417"/>
    </source>
</evidence>
<comment type="similarity">
    <text evidence="2 10">Belongs to the ABC transporter superfamily.</text>
</comment>
<evidence type="ECO:0000256" key="6">
    <source>
        <dbReference type="ARBA" id="ARBA00022840"/>
    </source>
</evidence>
<dbReference type="NCBIfam" id="TIGR01166">
    <property type="entry name" value="cbiO"/>
    <property type="match status" value="1"/>
</dbReference>
<dbReference type="Gene3D" id="3.40.50.300">
    <property type="entry name" value="P-loop containing nucleotide triphosphate hydrolases"/>
    <property type="match status" value="1"/>
</dbReference>
<comment type="subcellular location">
    <subcellularLocation>
        <location evidence="1 10">Cell membrane</location>
        <topology evidence="1 10">Peripheral membrane protein</topology>
    </subcellularLocation>
</comment>
<evidence type="ECO:0000256" key="4">
    <source>
        <dbReference type="ARBA" id="ARBA00022475"/>
    </source>
</evidence>
<dbReference type="PANTHER" id="PTHR43553:SF24">
    <property type="entry name" value="ENERGY-COUPLING FACTOR TRANSPORTER ATP-BINDING PROTEIN ECFA1"/>
    <property type="match status" value="1"/>
</dbReference>
<dbReference type="CDD" id="cd03225">
    <property type="entry name" value="ABC_cobalt_CbiO_domain1"/>
    <property type="match status" value="1"/>
</dbReference>
<evidence type="ECO:0000256" key="5">
    <source>
        <dbReference type="ARBA" id="ARBA00022741"/>
    </source>
</evidence>
<dbReference type="SMART" id="SM00382">
    <property type="entry name" value="AAA"/>
    <property type="match status" value="1"/>
</dbReference>
<dbReference type="SUPFAM" id="SSF52540">
    <property type="entry name" value="P-loop containing nucleoside triphosphate hydrolases"/>
    <property type="match status" value="1"/>
</dbReference>
<proteinExistence type="inferred from homology"/>
<dbReference type="Proteomes" id="UP000280960">
    <property type="component" value="Chromosome"/>
</dbReference>
<evidence type="ECO:0000256" key="8">
    <source>
        <dbReference type="ARBA" id="ARBA00023136"/>
    </source>
</evidence>
<dbReference type="InterPro" id="IPR050095">
    <property type="entry name" value="ECF_ABC_transporter_ATP-bd"/>
</dbReference>
<dbReference type="Pfam" id="PF00005">
    <property type="entry name" value="ABC_tran"/>
    <property type="match status" value="1"/>
</dbReference>
<evidence type="ECO:0000256" key="9">
    <source>
        <dbReference type="ARBA" id="ARBA00025157"/>
    </source>
</evidence>
<dbReference type="GO" id="GO:0005524">
    <property type="term" value="F:ATP binding"/>
    <property type="evidence" value="ECO:0007669"/>
    <property type="project" value="UniProtKB-UniRule"/>
</dbReference>
<dbReference type="GO" id="GO:0016887">
    <property type="term" value="F:ATP hydrolysis activity"/>
    <property type="evidence" value="ECO:0007669"/>
    <property type="project" value="InterPro"/>
</dbReference>
<dbReference type="InterPro" id="IPR005876">
    <property type="entry name" value="Co_trans_ATP-bd"/>
</dbReference>
<keyword evidence="4 10" id="KW-1003">Cell membrane</keyword>
<name>A0A3G2R7C3_9FIRM</name>
<keyword evidence="8 10" id="KW-0472">Membrane</keyword>
<organism evidence="12 13">
    <name type="scientific">Biomaibacter acetigenes</name>
    <dbReference type="NCBI Taxonomy" id="2316383"/>
    <lineage>
        <taxon>Bacteria</taxon>
        <taxon>Bacillati</taxon>
        <taxon>Bacillota</taxon>
        <taxon>Clostridia</taxon>
        <taxon>Thermosediminibacterales</taxon>
        <taxon>Tepidanaerobacteraceae</taxon>
        <taxon>Biomaibacter</taxon>
    </lineage>
</organism>
<keyword evidence="13" id="KW-1185">Reference proteome</keyword>
<dbReference type="PANTHER" id="PTHR43553">
    <property type="entry name" value="HEAVY METAL TRANSPORTER"/>
    <property type="match status" value="1"/>
</dbReference>
<evidence type="ECO:0000259" key="11">
    <source>
        <dbReference type="PROSITE" id="PS50893"/>
    </source>
</evidence>
<dbReference type="GO" id="GO:0043190">
    <property type="term" value="C:ATP-binding cassette (ABC) transporter complex"/>
    <property type="evidence" value="ECO:0007669"/>
    <property type="project" value="TreeGrafter"/>
</dbReference>
<evidence type="ECO:0000313" key="13">
    <source>
        <dbReference type="Proteomes" id="UP000280960"/>
    </source>
</evidence>
<keyword evidence="3 10" id="KW-0813">Transport</keyword>
<dbReference type="InterPro" id="IPR017871">
    <property type="entry name" value="ABC_transporter-like_CS"/>
</dbReference>
<dbReference type="PROSITE" id="PS00211">
    <property type="entry name" value="ABC_TRANSPORTER_1"/>
    <property type="match status" value="1"/>
</dbReference>
<gene>
    <name evidence="12" type="ORF">D2962_12450</name>
</gene>
<protein>
    <recommendedName>
        <fullName evidence="10">ABC transporter ATP-binding protein</fullName>
    </recommendedName>
</protein>
<dbReference type="EMBL" id="CP033169">
    <property type="protein sequence ID" value="AYO31303.1"/>
    <property type="molecule type" value="Genomic_DNA"/>
</dbReference>
<accession>A0A3G2R7C3</accession>
<evidence type="ECO:0000256" key="7">
    <source>
        <dbReference type="ARBA" id="ARBA00022967"/>
    </source>
</evidence>
<reference evidence="12 13" key="1">
    <citation type="submission" date="2018-10" db="EMBL/GenBank/DDBJ databases">
        <authorList>
            <person name="Zhang X."/>
        </authorList>
    </citation>
    <scope>NUCLEOTIDE SEQUENCE [LARGE SCALE GENOMIC DNA]</scope>
    <source>
        <strain evidence="12 13">SK-G1</strain>
    </source>
</reference>
<dbReference type="InterPro" id="IPR015856">
    <property type="entry name" value="ABC_transpr_CbiO/EcfA_su"/>
</dbReference>
<dbReference type="FunFam" id="3.40.50.300:FF:000224">
    <property type="entry name" value="Energy-coupling factor transporter ATP-binding protein EcfA"/>
    <property type="match status" value="1"/>
</dbReference>